<keyword evidence="3" id="KW-0238">DNA-binding</keyword>
<keyword evidence="2" id="KW-0805">Transcription regulation</keyword>
<protein>
    <recommendedName>
        <fullName evidence="7">MADS-box domain-containing protein</fullName>
    </recommendedName>
</protein>
<reference evidence="8" key="2">
    <citation type="submission" date="2018-03" db="EMBL/GenBank/DDBJ databases">
        <title>The Triticum urartu genome reveals the dynamic nature of wheat genome evolution.</title>
        <authorList>
            <person name="Ling H."/>
            <person name="Ma B."/>
            <person name="Shi X."/>
            <person name="Liu H."/>
            <person name="Dong L."/>
            <person name="Sun H."/>
            <person name="Cao Y."/>
            <person name="Gao Q."/>
            <person name="Zheng S."/>
            <person name="Li Y."/>
            <person name="Yu Y."/>
            <person name="Du H."/>
            <person name="Qi M."/>
            <person name="Li Y."/>
            <person name="Yu H."/>
            <person name="Cui Y."/>
            <person name="Wang N."/>
            <person name="Chen C."/>
            <person name="Wu H."/>
            <person name="Zhao Y."/>
            <person name="Zhang J."/>
            <person name="Li Y."/>
            <person name="Zhou W."/>
            <person name="Zhang B."/>
            <person name="Hu W."/>
            <person name="Eijk M."/>
            <person name="Tang J."/>
            <person name="Witsenboer H."/>
            <person name="Zhao S."/>
            <person name="Li Z."/>
            <person name="Zhang A."/>
            <person name="Wang D."/>
            <person name="Liang C."/>
        </authorList>
    </citation>
    <scope>NUCLEOTIDE SEQUENCE [LARGE SCALE GENOMIC DNA]</scope>
    <source>
        <strain evidence="8">cv. G1812</strain>
    </source>
</reference>
<dbReference type="GO" id="GO:0003700">
    <property type="term" value="F:DNA-binding transcription factor activity"/>
    <property type="evidence" value="ECO:0007669"/>
    <property type="project" value="InterPro"/>
</dbReference>
<evidence type="ECO:0000259" key="7">
    <source>
        <dbReference type="PROSITE" id="PS50066"/>
    </source>
</evidence>
<keyword evidence="4" id="KW-0804">Transcription</keyword>
<sequence length="140" mass="15903">MGRGKVEMKRIDNKASRQVTFHKRRRGLLNKAQELAALCDAHLGVLVFDGTGKLHHDYCSPHTRSVRPLPASIFLTLLLHGRSSVRLQKLLEDIARLKRERDHLVASHRMMTGEDIPSSTTKEELADLEQKLECALCKVR</sequence>
<dbReference type="InterPro" id="IPR002100">
    <property type="entry name" value="TF_MADSbox"/>
</dbReference>
<dbReference type="AlphaFoldDB" id="A0A8R7V7U0"/>
<organism evidence="8 9">
    <name type="scientific">Triticum urartu</name>
    <name type="common">Red wild einkorn</name>
    <name type="synonym">Crithodium urartu</name>
    <dbReference type="NCBI Taxonomy" id="4572"/>
    <lineage>
        <taxon>Eukaryota</taxon>
        <taxon>Viridiplantae</taxon>
        <taxon>Streptophyta</taxon>
        <taxon>Embryophyta</taxon>
        <taxon>Tracheophyta</taxon>
        <taxon>Spermatophyta</taxon>
        <taxon>Magnoliopsida</taxon>
        <taxon>Liliopsida</taxon>
        <taxon>Poales</taxon>
        <taxon>Poaceae</taxon>
        <taxon>BOP clade</taxon>
        <taxon>Pooideae</taxon>
        <taxon>Triticodae</taxon>
        <taxon>Triticeae</taxon>
        <taxon>Triticinae</taxon>
        <taxon>Triticum</taxon>
    </lineage>
</organism>
<evidence type="ECO:0000256" key="4">
    <source>
        <dbReference type="ARBA" id="ARBA00023163"/>
    </source>
</evidence>
<feature type="coiled-coil region" evidence="6">
    <location>
        <begin position="87"/>
        <end position="138"/>
    </location>
</feature>
<dbReference type="SMART" id="SM00432">
    <property type="entry name" value="MADS"/>
    <property type="match status" value="1"/>
</dbReference>
<evidence type="ECO:0000313" key="8">
    <source>
        <dbReference type="EnsemblPlants" id="TuG1812G0700005063.01.T01"/>
    </source>
</evidence>
<dbReference type="Gene3D" id="3.40.1810.10">
    <property type="entry name" value="Transcription factor, MADS-box"/>
    <property type="match status" value="1"/>
</dbReference>
<dbReference type="SUPFAM" id="SSF55455">
    <property type="entry name" value="SRF-like"/>
    <property type="match status" value="1"/>
</dbReference>
<dbReference type="PANTHER" id="PTHR48019">
    <property type="entry name" value="SERUM RESPONSE FACTOR HOMOLOG"/>
    <property type="match status" value="1"/>
</dbReference>
<dbReference type="Pfam" id="PF01486">
    <property type="entry name" value="K-box"/>
    <property type="match status" value="1"/>
</dbReference>
<evidence type="ECO:0000256" key="6">
    <source>
        <dbReference type="SAM" id="Coils"/>
    </source>
</evidence>
<keyword evidence="6" id="KW-0175">Coiled coil</keyword>
<evidence type="ECO:0000256" key="1">
    <source>
        <dbReference type="ARBA" id="ARBA00004123"/>
    </source>
</evidence>
<reference evidence="8" key="3">
    <citation type="submission" date="2022-06" db="UniProtKB">
        <authorList>
            <consortium name="EnsemblPlants"/>
        </authorList>
    </citation>
    <scope>IDENTIFICATION</scope>
</reference>
<comment type="subcellular location">
    <subcellularLocation>
        <location evidence="1">Nucleus</location>
    </subcellularLocation>
</comment>
<dbReference type="PRINTS" id="PR00404">
    <property type="entry name" value="MADSDOMAIN"/>
</dbReference>
<dbReference type="GO" id="GO:0003677">
    <property type="term" value="F:DNA binding"/>
    <property type="evidence" value="ECO:0007669"/>
    <property type="project" value="UniProtKB-KW"/>
</dbReference>
<feature type="domain" description="MADS-box" evidence="7">
    <location>
        <begin position="1"/>
        <end position="55"/>
    </location>
</feature>
<dbReference type="InterPro" id="IPR036879">
    <property type="entry name" value="TF_MADSbox_sf"/>
</dbReference>
<dbReference type="Pfam" id="PF00319">
    <property type="entry name" value="SRF-TF"/>
    <property type="match status" value="1"/>
</dbReference>
<keyword evidence="5" id="KW-0539">Nucleus</keyword>
<dbReference type="EnsemblPlants" id="TuG1812G0700005063.01.T01">
    <property type="protein sequence ID" value="TuG1812G0700005063.01.T01"/>
    <property type="gene ID" value="TuG1812G0700005063.01"/>
</dbReference>
<evidence type="ECO:0000256" key="3">
    <source>
        <dbReference type="ARBA" id="ARBA00023125"/>
    </source>
</evidence>
<dbReference type="Proteomes" id="UP000015106">
    <property type="component" value="Chromosome 7"/>
</dbReference>
<dbReference type="InterPro" id="IPR002487">
    <property type="entry name" value="TF_Kbox"/>
</dbReference>
<evidence type="ECO:0000313" key="9">
    <source>
        <dbReference type="Proteomes" id="UP000015106"/>
    </source>
</evidence>
<dbReference type="Gramene" id="TuG1812G0700005063.01.T01">
    <property type="protein sequence ID" value="TuG1812G0700005063.01.T01"/>
    <property type="gene ID" value="TuG1812G0700005063.01"/>
</dbReference>
<dbReference type="InterPro" id="IPR050142">
    <property type="entry name" value="MADS-box/MEF2_TF"/>
</dbReference>
<reference evidence="9" key="1">
    <citation type="journal article" date="2013" name="Nature">
        <title>Draft genome of the wheat A-genome progenitor Triticum urartu.</title>
        <authorList>
            <person name="Ling H.Q."/>
            <person name="Zhao S."/>
            <person name="Liu D."/>
            <person name="Wang J."/>
            <person name="Sun H."/>
            <person name="Zhang C."/>
            <person name="Fan H."/>
            <person name="Li D."/>
            <person name="Dong L."/>
            <person name="Tao Y."/>
            <person name="Gao C."/>
            <person name="Wu H."/>
            <person name="Li Y."/>
            <person name="Cui Y."/>
            <person name="Guo X."/>
            <person name="Zheng S."/>
            <person name="Wang B."/>
            <person name="Yu K."/>
            <person name="Liang Q."/>
            <person name="Yang W."/>
            <person name="Lou X."/>
            <person name="Chen J."/>
            <person name="Feng M."/>
            <person name="Jian J."/>
            <person name="Zhang X."/>
            <person name="Luo G."/>
            <person name="Jiang Y."/>
            <person name="Liu J."/>
            <person name="Wang Z."/>
            <person name="Sha Y."/>
            <person name="Zhang B."/>
            <person name="Wu H."/>
            <person name="Tang D."/>
            <person name="Shen Q."/>
            <person name="Xue P."/>
            <person name="Zou S."/>
            <person name="Wang X."/>
            <person name="Liu X."/>
            <person name="Wang F."/>
            <person name="Yang Y."/>
            <person name="An X."/>
            <person name="Dong Z."/>
            <person name="Zhang K."/>
            <person name="Zhang X."/>
            <person name="Luo M.C."/>
            <person name="Dvorak J."/>
            <person name="Tong Y."/>
            <person name="Wang J."/>
            <person name="Yang H."/>
            <person name="Li Z."/>
            <person name="Wang D."/>
            <person name="Zhang A."/>
            <person name="Wang J."/>
        </authorList>
    </citation>
    <scope>NUCLEOTIDE SEQUENCE</scope>
    <source>
        <strain evidence="9">cv. G1812</strain>
    </source>
</reference>
<keyword evidence="9" id="KW-1185">Reference proteome</keyword>
<dbReference type="PROSITE" id="PS50066">
    <property type="entry name" value="MADS_BOX_2"/>
    <property type="match status" value="1"/>
</dbReference>
<proteinExistence type="predicted"/>
<dbReference type="GO" id="GO:0005634">
    <property type="term" value="C:nucleus"/>
    <property type="evidence" value="ECO:0007669"/>
    <property type="project" value="UniProtKB-SubCell"/>
</dbReference>
<evidence type="ECO:0000256" key="2">
    <source>
        <dbReference type="ARBA" id="ARBA00023015"/>
    </source>
</evidence>
<dbReference type="GO" id="GO:0046983">
    <property type="term" value="F:protein dimerization activity"/>
    <property type="evidence" value="ECO:0007669"/>
    <property type="project" value="InterPro"/>
</dbReference>
<accession>A0A8R7V7U0</accession>
<evidence type="ECO:0000256" key="5">
    <source>
        <dbReference type="ARBA" id="ARBA00023242"/>
    </source>
</evidence>
<name>A0A8R7V7U0_TRIUA</name>